<dbReference type="RefSeq" id="WP_271205874.1">
    <property type="nucleotide sequence ID" value="NZ_BSFK01000016.1"/>
</dbReference>
<reference evidence="1" key="2">
    <citation type="submission" date="2023-01" db="EMBL/GenBank/DDBJ databases">
        <authorList>
            <person name="Sun Q."/>
            <person name="Evtushenko L."/>
        </authorList>
    </citation>
    <scope>NUCLEOTIDE SEQUENCE</scope>
    <source>
        <strain evidence="1">VKM B-2555</strain>
    </source>
</reference>
<dbReference type="Proteomes" id="UP001143364">
    <property type="component" value="Unassembled WGS sequence"/>
</dbReference>
<proteinExistence type="predicted"/>
<evidence type="ECO:0000313" key="1">
    <source>
        <dbReference type="EMBL" id="GLK78055.1"/>
    </source>
</evidence>
<keyword evidence="2" id="KW-1185">Reference proteome</keyword>
<accession>A0A9W6N554</accession>
<dbReference type="EMBL" id="BSFK01000016">
    <property type="protein sequence ID" value="GLK78055.1"/>
    <property type="molecule type" value="Genomic_DNA"/>
</dbReference>
<gene>
    <name evidence="1" type="ORF">GCM10008171_33090</name>
</gene>
<protein>
    <submittedName>
        <fullName evidence="1">Uncharacterized protein</fullName>
    </submittedName>
</protein>
<reference evidence="1" key="1">
    <citation type="journal article" date="2014" name="Int. J. Syst. Evol. Microbiol.">
        <title>Complete genome sequence of Corynebacterium casei LMG S-19264T (=DSM 44701T), isolated from a smear-ripened cheese.</title>
        <authorList>
            <consortium name="US DOE Joint Genome Institute (JGI-PGF)"/>
            <person name="Walter F."/>
            <person name="Albersmeier A."/>
            <person name="Kalinowski J."/>
            <person name="Ruckert C."/>
        </authorList>
    </citation>
    <scope>NUCLEOTIDE SEQUENCE</scope>
    <source>
        <strain evidence="1">VKM B-2555</strain>
    </source>
</reference>
<evidence type="ECO:0000313" key="2">
    <source>
        <dbReference type="Proteomes" id="UP001143364"/>
    </source>
</evidence>
<sequence>MIHSDRAERLAEYLAGVGADARFWPNDHCLLYLARWAGIVRPDFDASVYECRVAGRVSAHRLLLASGGVEPLLNAQATAAGFERVDAAGAGLGAIGLIRVPRVERPGHMTFGCIRTPRRWAIRSHDGVVSLSADTIKVQPHMVWNV</sequence>
<comment type="caution">
    <text evidence="1">The sequence shown here is derived from an EMBL/GenBank/DDBJ whole genome shotgun (WGS) entry which is preliminary data.</text>
</comment>
<organism evidence="1 2">
    <name type="scientific">Methylopila jiangsuensis</name>
    <dbReference type="NCBI Taxonomy" id="586230"/>
    <lineage>
        <taxon>Bacteria</taxon>
        <taxon>Pseudomonadati</taxon>
        <taxon>Pseudomonadota</taxon>
        <taxon>Alphaproteobacteria</taxon>
        <taxon>Hyphomicrobiales</taxon>
        <taxon>Methylopilaceae</taxon>
        <taxon>Methylopila</taxon>
    </lineage>
</organism>
<name>A0A9W6N554_9HYPH</name>
<dbReference type="AlphaFoldDB" id="A0A9W6N554"/>